<dbReference type="Proteomes" id="UP000018093">
    <property type="component" value="Unassembled WGS sequence"/>
</dbReference>
<accession>R7G8D0</accession>
<dbReference type="RefSeq" id="WP_022420759.1">
    <property type="nucleotide sequence ID" value="NZ_FR898595.1"/>
</dbReference>
<protein>
    <submittedName>
        <fullName evidence="1">Uncharacterized protein</fullName>
    </submittedName>
</protein>
<evidence type="ECO:0000313" key="1">
    <source>
        <dbReference type="EMBL" id="CDE23038.1"/>
    </source>
</evidence>
<name>R7G8D0_9FIRM</name>
<gene>
    <name evidence="1" type="ORF">BN631_01508</name>
</gene>
<sequence>MVSKEEKLVQALISIRQILNEIGLNEINNTVECKDGTKETFDCVKVIEEHIVNYFKCNLHIKE</sequence>
<dbReference type="AlphaFoldDB" id="R7G8D0"/>
<reference evidence="1" key="1">
    <citation type="submission" date="2012-11" db="EMBL/GenBank/DDBJ databases">
        <title>Dependencies among metagenomic species, viruses, plasmids and units of genetic variation.</title>
        <authorList>
            <person name="Nielsen H.B."/>
            <person name="Almeida M."/>
            <person name="Juncker A.S."/>
            <person name="Rasmussen S."/>
            <person name="Li J."/>
            <person name="Sunagawa S."/>
            <person name="Plichta D."/>
            <person name="Gautier L."/>
            <person name="Le Chatelier E."/>
            <person name="Peletier E."/>
            <person name="Bonde I."/>
            <person name="Nielsen T."/>
            <person name="Manichanh C."/>
            <person name="Arumugam M."/>
            <person name="Batto J."/>
            <person name="Santos M.B.Q.D."/>
            <person name="Blom N."/>
            <person name="Borruel N."/>
            <person name="Burgdorf K.S."/>
            <person name="Boumezbeur F."/>
            <person name="Casellas F."/>
            <person name="Dore J."/>
            <person name="Guarner F."/>
            <person name="Hansen T."/>
            <person name="Hildebrand F."/>
            <person name="Kaas R.S."/>
            <person name="Kennedy S."/>
            <person name="Kristiansen K."/>
            <person name="Kultima J.R."/>
            <person name="Leonard P."/>
            <person name="Levenez F."/>
            <person name="Lund O."/>
            <person name="Moumen B."/>
            <person name="Le Paslier D."/>
            <person name="Pons N."/>
            <person name="Pedersen O."/>
            <person name="Prifti E."/>
            <person name="Qin J."/>
            <person name="Raes J."/>
            <person name="Tap J."/>
            <person name="Tims S."/>
            <person name="Ussery D.W."/>
            <person name="Yamada T."/>
            <person name="MetaHit consortium"/>
            <person name="Renault P."/>
            <person name="Sicheritz-Ponten T."/>
            <person name="Bork P."/>
            <person name="Wang J."/>
            <person name="Brunak S."/>
            <person name="Ehrlich S.D."/>
        </authorList>
    </citation>
    <scope>NUCLEOTIDE SEQUENCE [LARGE SCALE GENOMIC DNA]</scope>
</reference>
<comment type="caution">
    <text evidence="1">The sequence shown here is derived from an EMBL/GenBank/DDBJ whole genome shotgun (WGS) entry which is preliminary data.</text>
</comment>
<organism evidence="1 2">
    <name type="scientific">Amedibacillus dolichus CAG:375</name>
    <dbReference type="NCBI Taxonomy" id="1263076"/>
    <lineage>
        <taxon>Bacteria</taxon>
        <taxon>Bacillati</taxon>
        <taxon>Bacillota</taxon>
        <taxon>Erysipelotrichia</taxon>
        <taxon>Erysipelotrichales</taxon>
        <taxon>Erysipelotrichaceae</taxon>
        <taxon>Amedibacillus</taxon>
    </lineage>
</organism>
<dbReference type="EMBL" id="CBIN010000186">
    <property type="protein sequence ID" value="CDE23038.1"/>
    <property type="molecule type" value="Genomic_DNA"/>
</dbReference>
<evidence type="ECO:0000313" key="2">
    <source>
        <dbReference type="Proteomes" id="UP000018093"/>
    </source>
</evidence>
<proteinExistence type="predicted"/>